<name>A0AAU7V812_9ACTO</name>
<accession>A0AAU7V812</accession>
<dbReference type="RefSeq" id="WP_350258338.1">
    <property type="nucleotide sequence ID" value="NZ_CP138335.1"/>
</dbReference>
<reference evidence="1" key="1">
    <citation type="submission" date="2023-11" db="EMBL/GenBank/DDBJ databases">
        <title>Scrofimicrobium hongkongense sp. nov., isolated from a patient with peritonitis.</title>
        <authorList>
            <person name="Lao H.Y."/>
            <person name="Wong A.Y.P."/>
            <person name="Ng T.L."/>
            <person name="Wong R.Y.L."/>
            <person name="Yau M.C.Y."/>
            <person name="Lam J.Y.W."/>
            <person name="Siu G.K.H."/>
        </authorList>
    </citation>
    <scope>NUCLEOTIDE SEQUENCE</scope>
    <source>
        <strain evidence="1">R131</strain>
    </source>
</reference>
<sequence length="162" mass="18127">MSSAPLHLAPEGAGDPYPLTCRRLVHALNELGYSTERHPGSNRVDFEADAHQLRAYWHPGKDILAIQTRWDSEHPYRSAEYALFAAADNWNRESYFPTVYLLESPDHTALVVADMIAPCSMGLSDRQLSEYLDTGVTQGLRAMNYIRSVAERVLGLGHPHHG</sequence>
<gene>
    <name evidence="1" type="ORF">SAC06_00845</name>
</gene>
<dbReference type="InterPro" id="IPR019660">
    <property type="entry name" value="Put_sensory_transdc_reg_YbjN"/>
</dbReference>
<protein>
    <submittedName>
        <fullName evidence="1">YbjN domain-containing protein</fullName>
    </submittedName>
</protein>
<dbReference type="Pfam" id="PF10722">
    <property type="entry name" value="YbjN"/>
    <property type="match status" value="1"/>
</dbReference>
<dbReference type="EMBL" id="CP138335">
    <property type="protein sequence ID" value="XBW08139.1"/>
    <property type="molecule type" value="Genomic_DNA"/>
</dbReference>
<organism evidence="1">
    <name type="scientific">Scrofimicrobium appendicitidis</name>
    <dbReference type="NCBI Taxonomy" id="3079930"/>
    <lineage>
        <taxon>Bacteria</taxon>
        <taxon>Bacillati</taxon>
        <taxon>Actinomycetota</taxon>
        <taxon>Actinomycetes</taxon>
        <taxon>Actinomycetales</taxon>
        <taxon>Actinomycetaceae</taxon>
        <taxon>Scrofimicrobium</taxon>
    </lineage>
</organism>
<dbReference type="AlphaFoldDB" id="A0AAU7V812"/>
<proteinExistence type="predicted"/>
<dbReference type="KEGG" id="sapp:SAC06_00845"/>
<evidence type="ECO:0000313" key="1">
    <source>
        <dbReference type="EMBL" id="XBW08139.1"/>
    </source>
</evidence>